<keyword evidence="2" id="KW-1185">Reference proteome</keyword>
<dbReference type="HOGENOM" id="CLU_754375_0_0_1"/>
<dbReference type="RefSeq" id="XP_007689862.1">
    <property type="nucleotide sequence ID" value="XM_007691672.1"/>
</dbReference>
<gene>
    <name evidence="1" type="ORF">COCMIDRAFT_6979</name>
</gene>
<dbReference type="OrthoDB" id="20729at2759"/>
<evidence type="ECO:0000313" key="2">
    <source>
        <dbReference type="Proteomes" id="UP000054032"/>
    </source>
</evidence>
<evidence type="ECO:0008006" key="3">
    <source>
        <dbReference type="Google" id="ProtNLM"/>
    </source>
</evidence>
<reference evidence="1 2" key="1">
    <citation type="journal article" date="2013" name="PLoS Genet.">
        <title>Comparative genome structure, secondary metabolite, and effector coding capacity across Cochliobolus pathogens.</title>
        <authorList>
            <person name="Condon B.J."/>
            <person name="Leng Y."/>
            <person name="Wu D."/>
            <person name="Bushley K.E."/>
            <person name="Ohm R.A."/>
            <person name="Otillar R."/>
            <person name="Martin J."/>
            <person name="Schackwitz W."/>
            <person name="Grimwood J."/>
            <person name="MohdZainudin N."/>
            <person name="Xue C."/>
            <person name="Wang R."/>
            <person name="Manning V.A."/>
            <person name="Dhillon B."/>
            <person name="Tu Z.J."/>
            <person name="Steffenson B.J."/>
            <person name="Salamov A."/>
            <person name="Sun H."/>
            <person name="Lowry S."/>
            <person name="LaButti K."/>
            <person name="Han J."/>
            <person name="Copeland A."/>
            <person name="Lindquist E."/>
            <person name="Barry K."/>
            <person name="Schmutz J."/>
            <person name="Baker S.E."/>
            <person name="Ciuffetti L.M."/>
            <person name="Grigoriev I.V."/>
            <person name="Zhong S."/>
            <person name="Turgeon B.G."/>
        </authorList>
    </citation>
    <scope>NUCLEOTIDE SEQUENCE [LARGE SCALE GENOMIC DNA]</scope>
    <source>
        <strain evidence="1 2">ATCC 44560</strain>
    </source>
</reference>
<sequence>MGSFLSSEAPPPRSAKNYILSFPEEDFPEEASITPEDVQDWYSHFFETLFCIPHKNGQSILILEAPNDFIEDSRARPGWARKRLRGAYEILGEGHPRIVRYLGPSESDIGVIVERLEPGPIDWTSLPALTVPLPQDLSENDRLLLSLYYRWALQTLSALQFAHSRSVFIRNFCSELVWLRSDFSLAITGFLAASAPQIEEENRQDGIAYARERLEDPEHPNPIELEEFDRKVREEGYAPWPFSEGEWVIDGSVGDAIYEGEEEHGSVKEDLYYWAIFVKYLVNNVFADASALQDEAPEEIEDARLGTIIANAESGRYRDAAEVMKDVKAVAAKMGIKTVGDDEVDIDGEWEDVFEVCDRQLRFRGEE</sequence>
<name>W6Z7P6_COCMI</name>
<dbReference type="KEGG" id="bor:COCMIDRAFT_6979"/>
<dbReference type="AlphaFoldDB" id="W6Z7P6"/>
<accession>W6Z7P6</accession>
<organism evidence="1 2">
    <name type="scientific">Bipolaris oryzae ATCC 44560</name>
    <dbReference type="NCBI Taxonomy" id="930090"/>
    <lineage>
        <taxon>Eukaryota</taxon>
        <taxon>Fungi</taxon>
        <taxon>Dikarya</taxon>
        <taxon>Ascomycota</taxon>
        <taxon>Pezizomycotina</taxon>
        <taxon>Dothideomycetes</taxon>
        <taxon>Pleosporomycetidae</taxon>
        <taxon>Pleosporales</taxon>
        <taxon>Pleosporineae</taxon>
        <taxon>Pleosporaceae</taxon>
        <taxon>Bipolaris</taxon>
    </lineage>
</organism>
<dbReference type="SUPFAM" id="SSF56112">
    <property type="entry name" value="Protein kinase-like (PK-like)"/>
    <property type="match status" value="1"/>
</dbReference>
<evidence type="ECO:0000313" key="1">
    <source>
        <dbReference type="EMBL" id="EUC43604.1"/>
    </source>
</evidence>
<protein>
    <recommendedName>
        <fullName evidence="3">Protein kinase domain-containing protein</fullName>
    </recommendedName>
</protein>
<dbReference type="Proteomes" id="UP000054032">
    <property type="component" value="Unassembled WGS sequence"/>
</dbReference>
<proteinExistence type="predicted"/>
<dbReference type="InterPro" id="IPR011009">
    <property type="entry name" value="Kinase-like_dom_sf"/>
</dbReference>
<dbReference type="eggNOG" id="ENOG502SQKJ">
    <property type="taxonomic scope" value="Eukaryota"/>
</dbReference>
<dbReference type="GeneID" id="19125142"/>
<dbReference type="EMBL" id="KI964024">
    <property type="protein sequence ID" value="EUC43604.1"/>
    <property type="molecule type" value="Genomic_DNA"/>
</dbReference>